<protein>
    <submittedName>
        <fullName evidence="2">Uncharacterized protein</fullName>
    </submittedName>
</protein>
<dbReference type="PANTHER" id="PTHR35392">
    <property type="entry name" value="ZN(II)2CYS6 TRANSCRIPTION FACTOR (EUROFUNG)-RELATED-RELATED"/>
    <property type="match status" value="1"/>
</dbReference>
<dbReference type="GeneID" id="27723723"/>
<dbReference type="KEGG" id="sapo:SAPIO_CDS4651"/>
<dbReference type="EMBL" id="JOWA01000093">
    <property type="protein sequence ID" value="KEZ43459.1"/>
    <property type="molecule type" value="Genomic_DNA"/>
</dbReference>
<name>A0A084G7Z7_PSEDA</name>
<accession>A0A084G7Z7</accession>
<evidence type="ECO:0000313" key="2">
    <source>
        <dbReference type="EMBL" id="KEZ43459.1"/>
    </source>
</evidence>
<organism evidence="2 3">
    <name type="scientific">Pseudallescheria apiosperma</name>
    <name type="common">Scedosporium apiospermum</name>
    <dbReference type="NCBI Taxonomy" id="563466"/>
    <lineage>
        <taxon>Eukaryota</taxon>
        <taxon>Fungi</taxon>
        <taxon>Dikarya</taxon>
        <taxon>Ascomycota</taxon>
        <taxon>Pezizomycotina</taxon>
        <taxon>Sordariomycetes</taxon>
        <taxon>Hypocreomycetidae</taxon>
        <taxon>Microascales</taxon>
        <taxon>Microascaceae</taxon>
        <taxon>Scedosporium</taxon>
    </lineage>
</organism>
<comment type="caution">
    <text evidence="2">The sequence shown here is derived from an EMBL/GenBank/DDBJ whole genome shotgun (WGS) entry which is preliminary data.</text>
</comment>
<keyword evidence="3" id="KW-1185">Reference proteome</keyword>
<evidence type="ECO:0000313" key="3">
    <source>
        <dbReference type="Proteomes" id="UP000028545"/>
    </source>
</evidence>
<dbReference type="InterPro" id="IPR052973">
    <property type="entry name" value="Fungal_sec-metab_reg_TF"/>
</dbReference>
<reference evidence="2 3" key="1">
    <citation type="journal article" date="2014" name="Genome Announc.">
        <title>Draft genome sequence of the pathogenic fungus Scedosporium apiospermum.</title>
        <authorList>
            <person name="Vandeputte P."/>
            <person name="Ghamrawi S."/>
            <person name="Rechenmann M."/>
            <person name="Iltis A."/>
            <person name="Giraud S."/>
            <person name="Fleury M."/>
            <person name="Thornton C."/>
            <person name="Delhaes L."/>
            <person name="Meyer W."/>
            <person name="Papon N."/>
            <person name="Bouchara J.P."/>
        </authorList>
    </citation>
    <scope>NUCLEOTIDE SEQUENCE [LARGE SCALE GENOMIC DNA]</scope>
    <source>
        <strain evidence="2 3">IHEM 14462</strain>
    </source>
</reference>
<dbReference type="VEuPathDB" id="FungiDB:SAPIO_CDS4651"/>
<dbReference type="RefSeq" id="XP_016643258.1">
    <property type="nucleotide sequence ID" value="XM_016787149.1"/>
</dbReference>
<dbReference type="Proteomes" id="UP000028545">
    <property type="component" value="Unassembled WGS sequence"/>
</dbReference>
<sequence>MSQLEQQFEGLFSDEDRKALQRAAELLGLSFTELVSQRNPHASRRHDPNAAPGSVVSSTSSSSSDVTTPVDVTTPTQLLWPTLTWSPGFEYPVRSGASLIAPSNGSYIDLPIWPNERLNWQDLLQEHSYAPDVGLDFGTDGFTLEKGLFGGDVNSLSVPNDISLSPWYMAADLGAGASFETTHSRTSTKITPIDDLAIVQSIALAAGGLGYLDAAAELGRVSGHTQPQSSLLPANTLSLLDESDSVDLTSLLTPFPDHPRLTPQCLADPLDPEGDCLVCKNLKGRIIYRLPCLRYKISDTKLLDKGPHPRFSWTQRWKTMEIVEIVDWASDEIRTITLTQDIGDSSYDIQVREFNPVLGDSLDRSWNSASKVHSHPCTPYAIHNMKETADAISKFVDANTETFISHYVDREEELLWNTYWKAYDHIRETRIPEERKLLISVLRLWVAARMESKQERISSAEVLGMTPQDWDPKASNYGKYLVPPVMQAQIELLTTRAVMIPMKDMVLKQLQTLVEKNQVRSWFTVYLAIFILLHSCAMLTRAEAIRSRPFAMDWDRPGNISFAQLNEEQVRFLKRTVELVEKNGTPV</sequence>
<proteinExistence type="predicted"/>
<evidence type="ECO:0000256" key="1">
    <source>
        <dbReference type="SAM" id="MobiDB-lite"/>
    </source>
</evidence>
<gene>
    <name evidence="2" type="ORF">SAPIO_CDS4651</name>
</gene>
<feature type="region of interest" description="Disordered" evidence="1">
    <location>
        <begin position="38"/>
        <end position="70"/>
    </location>
</feature>
<dbReference type="AlphaFoldDB" id="A0A084G7Z7"/>
<dbReference type="HOGENOM" id="CLU_018682_1_1_1"/>
<dbReference type="OrthoDB" id="5062492at2759"/>
<dbReference type="PANTHER" id="PTHR35392:SF3">
    <property type="entry name" value="ZN(2)-C6 FUNGAL-TYPE DOMAIN-CONTAINING PROTEIN"/>
    <property type="match status" value="1"/>
</dbReference>
<feature type="compositionally biased region" description="Low complexity" evidence="1">
    <location>
        <begin position="54"/>
        <end position="70"/>
    </location>
</feature>